<evidence type="ECO:0000313" key="2">
    <source>
        <dbReference type="EMBL" id="RDX68397.1"/>
    </source>
</evidence>
<evidence type="ECO:0000313" key="3">
    <source>
        <dbReference type="Proteomes" id="UP000257109"/>
    </source>
</evidence>
<sequence>MVTMFIDTPLSPYYEKVMGSVTSNFTDLVVVGKRIELGIRRGKLAQANSNMGFTKKLLLKKKKGEANGVLIEPVFPHGKGTTPLYPVQFHVRVRSTVAHSPPMPIIPPYQPRTNIGVSITPRADCLVDSLDLAFKLRESSTQWKARYLHPRPWWTSKGNPNHPKALTLHPQPSSYPKGRTSNGKSNIVLCHTQPSRTTSTLIAPS</sequence>
<name>A0A371EQS3_MUCPR</name>
<comment type="caution">
    <text evidence="2">The sequence shown here is derived from an EMBL/GenBank/DDBJ whole genome shotgun (WGS) entry which is preliminary data.</text>
</comment>
<accession>A0A371EQS3</accession>
<feature type="non-terminal residue" evidence="2">
    <location>
        <position position="1"/>
    </location>
</feature>
<dbReference type="OrthoDB" id="1750196at2759"/>
<organism evidence="2 3">
    <name type="scientific">Mucuna pruriens</name>
    <name type="common">Velvet bean</name>
    <name type="synonym">Dolichos pruriens</name>
    <dbReference type="NCBI Taxonomy" id="157652"/>
    <lineage>
        <taxon>Eukaryota</taxon>
        <taxon>Viridiplantae</taxon>
        <taxon>Streptophyta</taxon>
        <taxon>Embryophyta</taxon>
        <taxon>Tracheophyta</taxon>
        <taxon>Spermatophyta</taxon>
        <taxon>Magnoliopsida</taxon>
        <taxon>eudicotyledons</taxon>
        <taxon>Gunneridae</taxon>
        <taxon>Pentapetalae</taxon>
        <taxon>rosids</taxon>
        <taxon>fabids</taxon>
        <taxon>Fabales</taxon>
        <taxon>Fabaceae</taxon>
        <taxon>Papilionoideae</taxon>
        <taxon>50 kb inversion clade</taxon>
        <taxon>NPAAA clade</taxon>
        <taxon>indigoferoid/millettioid clade</taxon>
        <taxon>Phaseoleae</taxon>
        <taxon>Mucuna</taxon>
    </lineage>
</organism>
<reference evidence="2" key="1">
    <citation type="submission" date="2018-05" db="EMBL/GenBank/DDBJ databases">
        <title>Draft genome of Mucuna pruriens seed.</title>
        <authorList>
            <person name="Nnadi N.E."/>
            <person name="Vos R."/>
            <person name="Hasami M.H."/>
            <person name="Devisetty U.K."/>
            <person name="Aguiy J.C."/>
        </authorList>
    </citation>
    <scope>NUCLEOTIDE SEQUENCE [LARGE SCALE GENOMIC DNA]</scope>
    <source>
        <strain evidence="2">JCA_2017</strain>
    </source>
</reference>
<keyword evidence="3" id="KW-1185">Reference proteome</keyword>
<dbReference type="Proteomes" id="UP000257109">
    <property type="component" value="Unassembled WGS sequence"/>
</dbReference>
<gene>
    <name evidence="2" type="ORF">CR513_52624</name>
</gene>
<protein>
    <submittedName>
        <fullName evidence="2">Uncharacterized protein</fullName>
    </submittedName>
</protein>
<feature type="region of interest" description="Disordered" evidence="1">
    <location>
        <begin position="154"/>
        <end position="184"/>
    </location>
</feature>
<evidence type="ECO:0000256" key="1">
    <source>
        <dbReference type="SAM" id="MobiDB-lite"/>
    </source>
</evidence>
<feature type="compositionally biased region" description="Polar residues" evidence="1">
    <location>
        <begin position="170"/>
        <end position="184"/>
    </location>
</feature>
<dbReference type="EMBL" id="QJKJ01012562">
    <property type="protein sequence ID" value="RDX68397.1"/>
    <property type="molecule type" value="Genomic_DNA"/>
</dbReference>
<dbReference type="AlphaFoldDB" id="A0A371EQS3"/>
<proteinExistence type="predicted"/>